<feature type="domain" description="Large ribosomal subunit protein bL25 beta" evidence="8">
    <location>
        <begin position="104"/>
        <end position="193"/>
    </location>
</feature>
<dbReference type="HAMAP" id="MF_01336">
    <property type="entry name" value="Ribosomal_bL25"/>
    <property type="match status" value="1"/>
</dbReference>
<evidence type="ECO:0000256" key="5">
    <source>
        <dbReference type="HAMAP-Rule" id="MF_01334"/>
    </source>
</evidence>
<evidence type="ECO:0000313" key="9">
    <source>
        <dbReference type="EMBL" id="SIT71150.1"/>
    </source>
</evidence>
<sequence>MSLNFELEAEPRELQGKGASRRLRREGKLPAIVYGAGKEPLSITLDHNTIWLSQAYEAFYSHILTVKLPGKKAERVILRDIQRHPIKPLILHMDLQRVVENEALRVHVPLHFLNEEICVGVKTGGGMISHQAVEVEVECLPKDLPEYIEVDVAELNVGDSLHLSQIILPAGVSIVALQQGEDHDLPVVSVLKTRGAAGADDEAADEAEGGEQATPEE</sequence>
<dbReference type="Gene3D" id="2.40.240.10">
    <property type="entry name" value="Ribosomal Protein L25, Chain P"/>
    <property type="match status" value="1"/>
</dbReference>
<evidence type="ECO:0000313" key="10">
    <source>
        <dbReference type="Proteomes" id="UP000223759"/>
    </source>
</evidence>
<dbReference type="InterPro" id="IPR037121">
    <property type="entry name" value="Ribosomal_bL25_C"/>
</dbReference>
<dbReference type="FunFam" id="2.40.240.10:FF:000002">
    <property type="entry name" value="50S ribosomal protein L25"/>
    <property type="match status" value="1"/>
</dbReference>
<feature type="compositionally biased region" description="Acidic residues" evidence="6">
    <location>
        <begin position="199"/>
        <end position="217"/>
    </location>
</feature>
<accession>A0A1R3W0J4</accession>
<dbReference type="OrthoDB" id="9806411at2"/>
<dbReference type="CDD" id="cd00495">
    <property type="entry name" value="Ribosomal_L25_TL5_CTC"/>
    <property type="match status" value="1"/>
</dbReference>
<name>A0A1R3W0J4_9GAMM</name>
<dbReference type="InterPro" id="IPR001021">
    <property type="entry name" value="Ribosomal_bL25_long"/>
</dbReference>
<dbReference type="AlphaFoldDB" id="A0A1R3W0J4"/>
<dbReference type="RefSeq" id="WP_076755845.1">
    <property type="nucleotide sequence ID" value="NZ_CP023018.1"/>
</dbReference>
<proteinExistence type="inferred from homology"/>
<reference evidence="9 10" key="1">
    <citation type="submission" date="2017-01" db="EMBL/GenBank/DDBJ databases">
        <authorList>
            <person name="Mah S.A."/>
            <person name="Swanson W.J."/>
            <person name="Moy G.W."/>
            <person name="Vacquier V.D."/>
        </authorList>
    </citation>
    <scope>NUCLEOTIDE SEQUENCE [LARGE SCALE GENOMIC DNA]</scope>
    <source>
        <strain evidence="9 10">M9</strain>
    </source>
</reference>
<dbReference type="Pfam" id="PF01386">
    <property type="entry name" value="Ribosomal_L25p"/>
    <property type="match status" value="1"/>
</dbReference>
<dbReference type="EMBL" id="FTPK01000002">
    <property type="protein sequence ID" value="SIT71150.1"/>
    <property type="molecule type" value="Genomic_DNA"/>
</dbReference>
<feature type="region of interest" description="Disordered" evidence="6">
    <location>
        <begin position="195"/>
        <end position="217"/>
    </location>
</feature>
<feature type="domain" description="Large ribosomal subunit protein bL25 L25" evidence="7">
    <location>
        <begin position="7"/>
        <end position="95"/>
    </location>
</feature>
<dbReference type="NCBIfam" id="NF004612">
    <property type="entry name" value="PRK05943.1"/>
    <property type="match status" value="1"/>
</dbReference>
<dbReference type="Gene3D" id="2.170.120.20">
    <property type="entry name" value="Ribosomal protein L25, beta domain"/>
    <property type="match status" value="1"/>
</dbReference>
<evidence type="ECO:0000256" key="2">
    <source>
        <dbReference type="ARBA" id="ARBA00022884"/>
    </source>
</evidence>
<keyword evidence="2 5" id="KW-0694">RNA-binding</keyword>
<evidence type="ECO:0000256" key="4">
    <source>
        <dbReference type="ARBA" id="ARBA00023274"/>
    </source>
</evidence>
<comment type="subunit">
    <text evidence="5">Part of the 50S ribosomal subunit; part of the 5S rRNA/L5/L18/L25 subcomplex. Contacts the 5S rRNA. Binds to the 5S rRNA independently of L5 and L18.</text>
</comment>
<dbReference type="InterPro" id="IPR020055">
    <property type="entry name" value="Ribosomal_bL25_short"/>
</dbReference>
<dbReference type="InterPro" id="IPR020057">
    <property type="entry name" value="Ribosomal_bL25_b-dom"/>
</dbReference>
<evidence type="ECO:0000259" key="8">
    <source>
        <dbReference type="Pfam" id="PF14693"/>
    </source>
</evidence>
<dbReference type="STRING" id="233100.SAMN05216526_1489"/>
<keyword evidence="4 5" id="KW-0687">Ribonucleoprotein</keyword>
<evidence type="ECO:0000256" key="3">
    <source>
        <dbReference type="ARBA" id="ARBA00022980"/>
    </source>
</evidence>
<dbReference type="NCBIfam" id="NF004128">
    <property type="entry name" value="PRK05618.1-2"/>
    <property type="match status" value="1"/>
</dbReference>
<protein>
    <recommendedName>
        <fullName evidence="5">Large ribosomal subunit protein bL25</fullName>
    </recommendedName>
    <alternativeName>
        <fullName evidence="5">General stress protein CTC</fullName>
    </alternativeName>
</protein>
<dbReference type="Pfam" id="PF14693">
    <property type="entry name" value="Ribosomal_TL5_C"/>
    <property type="match status" value="1"/>
</dbReference>
<organism evidence="9 10">
    <name type="scientific">Ectothiorhodosinus mongolicus</name>
    <dbReference type="NCBI Taxonomy" id="233100"/>
    <lineage>
        <taxon>Bacteria</taxon>
        <taxon>Pseudomonadati</taxon>
        <taxon>Pseudomonadota</taxon>
        <taxon>Gammaproteobacteria</taxon>
        <taxon>Chromatiales</taxon>
        <taxon>Ectothiorhodospiraceae</taxon>
        <taxon>Ectothiorhodosinus</taxon>
    </lineage>
</organism>
<dbReference type="InterPro" id="IPR011035">
    <property type="entry name" value="Ribosomal_bL25/Gln-tRNA_synth"/>
</dbReference>
<evidence type="ECO:0000256" key="1">
    <source>
        <dbReference type="ARBA" id="ARBA00022730"/>
    </source>
</evidence>
<dbReference type="HAMAP" id="MF_01334">
    <property type="entry name" value="Ribosomal_bL25_CTC"/>
    <property type="match status" value="1"/>
</dbReference>
<dbReference type="PANTHER" id="PTHR33284">
    <property type="entry name" value="RIBOSOMAL PROTEIN L25/GLN-TRNA SYNTHETASE, ANTI-CODON-BINDING DOMAIN-CONTAINING PROTEIN"/>
    <property type="match status" value="1"/>
</dbReference>
<dbReference type="PANTHER" id="PTHR33284:SF1">
    <property type="entry name" value="RIBOSOMAL PROTEIN L25_GLN-TRNA SYNTHETASE, ANTI-CODON-BINDING DOMAIN-CONTAINING PROTEIN"/>
    <property type="match status" value="1"/>
</dbReference>
<dbReference type="GO" id="GO:0006412">
    <property type="term" value="P:translation"/>
    <property type="evidence" value="ECO:0007669"/>
    <property type="project" value="UniProtKB-UniRule"/>
</dbReference>
<dbReference type="GO" id="GO:0008097">
    <property type="term" value="F:5S rRNA binding"/>
    <property type="evidence" value="ECO:0007669"/>
    <property type="project" value="InterPro"/>
</dbReference>
<dbReference type="InterPro" id="IPR020056">
    <property type="entry name" value="Rbsml_bL25/Gln-tRNA_synth_N"/>
</dbReference>
<evidence type="ECO:0000259" key="7">
    <source>
        <dbReference type="Pfam" id="PF01386"/>
    </source>
</evidence>
<dbReference type="Proteomes" id="UP000223759">
    <property type="component" value="Unassembled WGS sequence"/>
</dbReference>
<dbReference type="InterPro" id="IPR029751">
    <property type="entry name" value="Ribosomal_L25_dom"/>
</dbReference>
<comment type="similarity">
    <text evidence="5">Belongs to the bacterial ribosomal protein bL25 family. CTC subfamily.</text>
</comment>
<keyword evidence="1 5" id="KW-0699">rRNA-binding</keyword>
<keyword evidence="10" id="KW-1185">Reference proteome</keyword>
<dbReference type="NCBIfam" id="TIGR00731">
    <property type="entry name" value="bL25_bact_ctc"/>
    <property type="match status" value="1"/>
</dbReference>
<gene>
    <name evidence="5" type="primary">rplY</name>
    <name evidence="5" type="synonym">ctc</name>
    <name evidence="9" type="ORF">SAMN05216526_1489</name>
</gene>
<dbReference type="GO" id="GO:0003735">
    <property type="term" value="F:structural constituent of ribosome"/>
    <property type="evidence" value="ECO:0007669"/>
    <property type="project" value="InterPro"/>
</dbReference>
<dbReference type="GO" id="GO:0022625">
    <property type="term" value="C:cytosolic large ribosomal subunit"/>
    <property type="evidence" value="ECO:0007669"/>
    <property type="project" value="TreeGrafter"/>
</dbReference>
<dbReference type="NCBIfam" id="NF004130">
    <property type="entry name" value="PRK05618.1-5"/>
    <property type="match status" value="1"/>
</dbReference>
<evidence type="ECO:0000256" key="6">
    <source>
        <dbReference type="SAM" id="MobiDB-lite"/>
    </source>
</evidence>
<comment type="function">
    <text evidence="5">This is one of the proteins that binds to the 5S RNA in the ribosome where it forms part of the central protuberance.</text>
</comment>
<dbReference type="SUPFAM" id="SSF50715">
    <property type="entry name" value="Ribosomal protein L25-like"/>
    <property type="match status" value="1"/>
</dbReference>
<dbReference type="InterPro" id="IPR020930">
    <property type="entry name" value="Ribosomal_uL5_bac-type"/>
</dbReference>
<keyword evidence="3 5" id="KW-0689">Ribosomal protein</keyword>